<feature type="compositionally biased region" description="Low complexity" evidence="1">
    <location>
        <begin position="95"/>
        <end position="105"/>
    </location>
</feature>
<reference evidence="2" key="1">
    <citation type="submission" date="2007-04" db="EMBL/GenBank/DDBJ databases">
        <title>Annotation of Pediculus humanus corporis strain USDA.</title>
        <authorList>
            <person name="Kirkness E."/>
            <person name="Hannick L."/>
            <person name="Hass B."/>
            <person name="Bruggner R."/>
            <person name="Lawson D."/>
            <person name="Bidwell S."/>
            <person name="Joardar V."/>
            <person name="Caler E."/>
            <person name="Walenz B."/>
            <person name="Inman J."/>
            <person name="Schobel S."/>
            <person name="Galinsky K."/>
            <person name="Amedeo P."/>
            <person name="Strausberg R."/>
        </authorList>
    </citation>
    <scope>NUCLEOTIDE SEQUENCE</scope>
    <source>
        <strain evidence="2">USDA</strain>
    </source>
</reference>
<reference evidence="2" key="2">
    <citation type="submission" date="2007-04" db="EMBL/GenBank/DDBJ databases">
        <title>The genome of the human body louse.</title>
        <authorList>
            <consortium name="The Human Body Louse Genome Consortium"/>
            <person name="Kirkness E."/>
            <person name="Walenz B."/>
            <person name="Hass B."/>
            <person name="Bruggner R."/>
            <person name="Strausberg R."/>
        </authorList>
    </citation>
    <scope>NUCLEOTIDE SEQUENCE</scope>
    <source>
        <strain evidence="2">USDA</strain>
    </source>
</reference>
<gene>
    <name evidence="3" type="primary">8233424</name>
    <name evidence="2" type="ORF">Phum_PHUM363260</name>
</gene>
<evidence type="ECO:0000313" key="3">
    <source>
        <dbReference type="EnsemblMetazoa" id="PHUM363260-PA"/>
    </source>
</evidence>
<dbReference type="EMBL" id="AAZO01004221">
    <property type="status" value="NOT_ANNOTATED_CDS"/>
    <property type="molecule type" value="Genomic_DNA"/>
</dbReference>
<dbReference type="AlphaFoldDB" id="E0VPQ9"/>
<keyword evidence="4" id="KW-1185">Reference proteome</keyword>
<proteinExistence type="predicted"/>
<name>E0VPQ9_PEDHC</name>
<reference evidence="3" key="3">
    <citation type="submission" date="2021-02" db="UniProtKB">
        <authorList>
            <consortium name="EnsemblMetazoa"/>
        </authorList>
    </citation>
    <scope>IDENTIFICATION</scope>
    <source>
        <strain evidence="3">USDA</strain>
    </source>
</reference>
<dbReference type="HOGENOM" id="CLU_2124020_0_0_1"/>
<protein>
    <submittedName>
        <fullName evidence="2 3">Uncharacterized protein</fullName>
    </submittedName>
</protein>
<dbReference type="VEuPathDB" id="VectorBase:PHUM363260"/>
<dbReference type="EnsemblMetazoa" id="PHUM363260-RA">
    <property type="protein sequence ID" value="PHUM363260-PA"/>
    <property type="gene ID" value="PHUM363260"/>
</dbReference>
<dbReference type="Proteomes" id="UP000009046">
    <property type="component" value="Unassembled WGS sequence"/>
</dbReference>
<feature type="region of interest" description="Disordered" evidence="1">
    <location>
        <begin position="65"/>
        <end position="114"/>
    </location>
</feature>
<evidence type="ECO:0000313" key="2">
    <source>
        <dbReference type="EMBL" id="EEB15365.1"/>
    </source>
</evidence>
<accession>E0VPQ9</accession>
<organism>
    <name type="scientific">Pediculus humanus subsp. corporis</name>
    <name type="common">Body louse</name>
    <dbReference type="NCBI Taxonomy" id="121224"/>
    <lineage>
        <taxon>Eukaryota</taxon>
        <taxon>Metazoa</taxon>
        <taxon>Ecdysozoa</taxon>
        <taxon>Arthropoda</taxon>
        <taxon>Hexapoda</taxon>
        <taxon>Insecta</taxon>
        <taxon>Pterygota</taxon>
        <taxon>Neoptera</taxon>
        <taxon>Paraneoptera</taxon>
        <taxon>Psocodea</taxon>
        <taxon>Troctomorpha</taxon>
        <taxon>Phthiraptera</taxon>
        <taxon>Anoplura</taxon>
        <taxon>Pediculidae</taxon>
        <taxon>Pediculus</taxon>
    </lineage>
</organism>
<evidence type="ECO:0000256" key="1">
    <source>
        <dbReference type="SAM" id="MobiDB-lite"/>
    </source>
</evidence>
<dbReference type="InParanoid" id="E0VPQ9"/>
<dbReference type="KEGG" id="phu:Phum_PHUM363260"/>
<dbReference type="RefSeq" id="XP_002428103.1">
    <property type="nucleotide sequence ID" value="XM_002428058.1"/>
</dbReference>
<dbReference type="EMBL" id="DS235371">
    <property type="protein sequence ID" value="EEB15365.1"/>
    <property type="molecule type" value="Genomic_DNA"/>
</dbReference>
<dbReference type="CTD" id="8233424"/>
<sequence>MGSDSLLNSPNAGLDLSSIGKLYGDVSSTSKLIACDSKYYSSESKIYETRPSEYKYYGNSLQSSRSFSSDSRFGHCDSSSVKCETDDVPPPPPHSYHSYYGYDPSLPSHMVTHS</sequence>
<evidence type="ECO:0000313" key="4">
    <source>
        <dbReference type="Proteomes" id="UP000009046"/>
    </source>
</evidence>
<dbReference type="GeneID" id="8233424"/>